<dbReference type="InterPro" id="IPR048574">
    <property type="entry name" value="RUBY_RBDX"/>
</dbReference>
<evidence type="ECO:0000256" key="1">
    <source>
        <dbReference type="ARBA" id="ARBA00001965"/>
    </source>
</evidence>
<dbReference type="PROSITE" id="PS50905">
    <property type="entry name" value="FERRITIN_LIKE"/>
    <property type="match status" value="1"/>
</dbReference>
<dbReference type="PANTHER" id="PTHR33746:SF4">
    <property type="entry name" value="RUBRERYTHRIN"/>
    <property type="match status" value="1"/>
</dbReference>
<dbReference type="STRING" id="1034345.GCA_000236865_00854"/>
<dbReference type="InterPro" id="IPR009040">
    <property type="entry name" value="Ferritin-like_diiron"/>
</dbReference>
<evidence type="ECO:0000259" key="5">
    <source>
        <dbReference type="PROSITE" id="PS50905"/>
    </source>
</evidence>
<comment type="caution">
    <text evidence="6">The sequence shown here is derived from an EMBL/GenBank/DDBJ whole genome shotgun (WGS) entry which is preliminary data.</text>
</comment>
<keyword evidence="2" id="KW-0813">Transport</keyword>
<reference evidence="6 7" key="1">
    <citation type="journal article" date="2018" name="Elife">
        <title>Discovery and characterization of a prevalent human gut bacterial enzyme sufficient for the inactivation of a family of plant toxins.</title>
        <authorList>
            <person name="Koppel N."/>
            <person name="Bisanz J.E."/>
            <person name="Pandelia M.E."/>
            <person name="Turnbaugh P.J."/>
            <person name="Balskus E.P."/>
        </authorList>
    </citation>
    <scope>NUCLEOTIDE SEQUENCE [LARGE SCALE GENOMIC DNA]</scope>
    <source>
        <strain evidence="7">anaerobia AP69FAA</strain>
    </source>
</reference>
<dbReference type="Pfam" id="PF21349">
    <property type="entry name" value="RUBY_RBDX"/>
    <property type="match status" value="1"/>
</dbReference>
<dbReference type="AlphaFoldDB" id="A0A369LBY6"/>
<dbReference type="NCBIfam" id="NF045783">
    <property type="entry name" value="Nigrythrn"/>
    <property type="match status" value="1"/>
</dbReference>
<sequence>MNKRTELPTVENSSNFNRVAGATCQVGTTLENLKAAVCGETGASAKYAACAKLAKEKGYEQLGRLWEATSAAEQVHIRLEAGLVEEIEPGYERPTADAPELEEIDLNLIASANGEIFETSDMYPGFIAKAQEEGNDKAVQVFTKAKLAEAVHAELYLQAYNNIDAADDDSYFLCPGCGYIEKGSAAPEKCPICGAPAKVFKQF</sequence>
<dbReference type="PANTHER" id="PTHR33746">
    <property type="entry name" value="RUBRERYTHRIN"/>
    <property type="match status" value="1"/>
</dbReference>
<dbReference type="InterPro" id="IPR052753">
    <property type="entry name" value="Rbr2/Nigerythrin"/>
</dbReference>
<evidence type="ECO:0000256" key="3">
    <source>
        <dbReference type="ARBA" id="ARBA00022982"/>
    </source>
</evidence>
<dbReference type="Gene3D" id="1.20.1260.10">
    <property type="match status" value="1"/>
</dbReference>
<dbReference type="CDD" id="cd00729">
    <property type="entry name" value="rubredoxin_SM"/>
    <property type="match status" value="1"/>
</dbReference>
<gene>
    <name evidence="6" type="ORF">C1880_02135</name>
</gene>
<organism evidence="6 7">
    <name type="scientific">Senegalimassilia anaerobia</name>
    <dbReference type="NCBI Taxonomy" id="1473216"/>
    <lineage>
        <taxon>Bacteria</taxon>
        <taxon>Bacillati</taxon>
        <taxon>Actinomycetota</taxon>
        <taxon>Coriobacteriia</taxon>
        <taxon>Coriobacteriales</taxon>
        <taxon>Coriobacteriaceae</taxon>
        <taxon>Senegalimassilia</taxon>
    </lineage>
</organism>
<evidence type="ECO:0000256" key="2">
    <source>
        <dbReference type="ARBA" id="ARBA00022448"/>
    </source>
</evidence>
<dbReference type="InterPro" id="IPR024934">
    <property type="entry name" value="Rubredoxin-like_dom"/>
</dbReference>
<evidence type="ECO:0000313" key="7">
    <source>
        <dbReference type="Proteomes" id="UP000253792"/>
    </source>
</evidence>
<dbReference type="RefSeq" id="WP_114620120.1">
    <property type="nucleotide sequence ID" value="NZ_PPTP01000002.1"/>
</dbReference>
<dbReference type="GO" id="GO:0016491">
    <property type="term" value="F:oxidoreductase activity"/>
    <property type="evidence" value="ECO:0007669"/>
    <property type="project" value="InterPro"/>
</dbReference>
<dbReference type="PROSITE" id="PS50903">
    <property type="entry name" value="RUBREDOXIN_LIKE"/>
    <property type="match status" value="1"/>
</dbReference>
<feature type="domain" description="Ferritin-like diiron" evidence="5">
    <location>
        <begin position="23"/>
        <end position="167"/>
    </location>
</feature>
<evidence type="ECO:0000313" key="6">
    <source>
        <dbReference type="EMBL" id="RDB56592.1"/>
    </source>
</evidence>
<dbReference type="InterPro" id="IPR009078">
    <property type="entry name" value="Ferritin-like_SF"/>
</dbReference>
<keyword evidence="7" id="KW-1185">Reference proteome</keyword>
<dbReference type="EMBL" id="PPTP01000002">
    <property type="protein sequence ID" value="RDB56592.1"/>
    <property type="molecule type" value="Genomic_DNA"/>
</dbReference>
<dbReference type="SUPFAM" id="SSF47240">
    <property type="entry name" value="Ferritin-like"/>
    <property type="match status" value="1"/>
</dbReference>
<dbReference type="InterPro" id="IPR012347">
    <property type="entry name" value="Ferritin-like"/>
</dbReference>
<evidence type="ECO:0000259" key="4">
    <source>
        <dbReference type="PROSITE" id="PS50903"/>
    </source>
</evidence>
<dbReference type="CDD" id="cd01041">
    <property type="entry name" value="Rubrerythrin"/>
    <property type="match status" value="1"/>
</dbReference>
<dbReference type="Proteomes" id="UP000253792">
    <property type="component" value="Unassembled WGS sequence"/>
</dbReference>
<feature type="domain" description="Rubredoxin-like" evidence="4">
    <location>
        <begin position="169"/>
        <end position="203"/>
    </location>
</feature>
<dbReference type="OrthoDB" id="9799749at2"/>
<dbReference type="Pfam" id="PF02915">
    <property type="entry name" value="Rubrerythrin"/>
    <property type="match status" value="1"/>
</dbReference>
<protein>
    <submittedName>
        <fullName evidence="6">Nigerythrin</fullName>
    </submittedName>
</protein>
<keyword evidence="3" id="KW-0249">Electron transport</keyword>
<dbReference type="SUPFAM" id="SSF57802">
    <property type="entry name" value="Rubredoxin-like"/>
    <property type="match status" value="1"/>
</dbReference>
<comment type="cofactor">
    <cofactor evidence="1">
        <name>Fe(3+)</name>
        <dbReference type="ChEBI" id="CHEBI:29034"/>
    </cofactor>
</comment>
<dbReference type="Gene3D" id="2.20.28.10">
    <property type="match status" value="1"/>
</dbReference>
<accession>A0A369LBY6</accession>
<dbReference type="InterPro" id="IPR003251">
    <property type="entry name" value="Rr_diiron-bd_dom"/>
</dbReference>
<proteinExistence type="predicted"/>
<dbReference type="GO" id="GO:0005506">
    <property type="term" value="F:iron ion binding"/>
    <property type="evidence" value="ECO:0007669"/>
    <property type="project" value="InterPro"/>
</dbReference>
<name>A0A369LBY6_9ACTN</name>
<dbReference type="InterPro" id="IPR054800">
    <property type="entry name" value="Nigrythrn"/>
</dbReference>